<keyword evidence="6 9" id="KW-0238">DNA-binding</keyword>
<dbReference type="RefSeq" id="WP_117909374.1">
    <property type="nucleotide sequence ID" value="NZ_JAODBU010000008.1"/>
</dbReference>
<dbReference type="InterPro" id="IPR044068">
    <property type="entry name" value="CB"/>
</dbReference>
<evidence type="ECO:0000256" key="5">
    <source>
        <dbReference type="ARBA" id="ARBA00022908"/>
    </source>
</evidence>
<feature type="domain" description="Tyr recombinase" evidence="10">
    <location>
        <begin position="149"/>
        <end position="344"/>
    </location>
</feature>
<dbReference type="InterPro" id="IPR050090">
    <property type="entry name" value="Tyrosine_recombinase_XerCD"/>
</dbReference>
<dbReference type="EMBL" id="JAODBU010000008">
    <property type="protein sequence ID" value="MCT7399363.1"/>
    <property type="molecule type" value="Genomic_DNA"/>
</dbReference>
<keyword evidence="2" id="KW-0963">Cytoplasm</keyword>
<evidence type="ECO:0000256" key="1">
    <source>
        <dbReference type="ARBA" id="ARBA00004496"/>
    </source>
</evidence>
<name>A0ABT2M2K3_9FIRM</name>
<dbReference type="InterPro" id="IPR002104">
    <property type="entry name" value="Integrase_catalytic"/>
</dbReference>
<organism evidence="12 13">
    <name type="scientific">Eubacterium album</name>
    <dbReference type="NCBI Taxonomy" id="2978477"/>
    <lineage>
        <taxon>Bacteria</taxon>
        <taxon>Bacillati</taxon>
        <taxon>Bacillota</taxon>
        <taxon>Clostridia</taxon>
        <taxon>Eubacteriales</taxon>
        <taxon>Eubacteriaceae</taxon>
        <taxon>Eubacterium</taxon>
    </lineage>
</organism>
<dbReference type="Proteomes" id="UP001431199">
    <property type="component" value="Unassembled WGS sequence"/>
</dbReference>
<gene>
    <name evidence="12" type="ORF">N5B56_09750</name>
</gene>
<dbReference type="Pfam" id="PF00589">
    <property type="entry name" value="Phage_integrase"/>
    <property type="match status" value="1"/>
</dbReference>
<proteinExistence type="predicted"/>
<accession>A0ABT2M2K3</accession>
<evidence type="ECO:0000256" key="3">
    <source>
        <dbReference type="ARBA" id="ARBA00022618"/>
    </source>
</evidence>
<keyword evidence="4" id="KW-0159">Chromosome partition</keyword>
<keyword evidence="8" id="KW-0131">Cell cycle</keyword>
<evidence type="ECO:0000256" key="7">
    <source>
        <dbReference type="ARBA" id="ARBA00023172"/>
    </source>
</evidence>
<comment type="caution">
    <text evidence="12">The sequence shown here is derived from an EMBL/GenBank/DDBJ whole genome shotgun (WGS) entry which is preliminary data.</text>
</comment>
<dbReference type="PROSITE" id="PS51898">
    <property type="entry name" value="TYR_RECOMBINASE"/>
    <property type="match status" value="1"/>
</dbReference>
<evidence type="ECO:0000313" key="12">
    <source>
        <dbReference type="EMBL" id="MCT7399363.1"/>
    </source>
</evidence>
<evidence type="ECO:0000256" key="6">
    <source>
        <dbReference type="ARBA" id="ARBA00023125"/>
    </source>
</evidence>
<dbReference type="Gene3D" id="1.10.443.10">
    <property type="entry name" value="Intergrase catalytic core"/>
    <property type="match status" value="1"/>
</dbReference>
<sequence length="351" mass="40794">MAQNHTYHEQINIDNELKLRELQKKLPKFCSTFFRGIEPTTSSRTRIAYAYDLGIFFNYIKTENPKYSNINISELDLDILDKLTATDIEEYLEYLKYYISDDGKEHTNSERGIMRKLASVRTLYNYFYRKELIKNNPASIVSMPKLHDKEIIRLDVDEVAELLDEVENGTKLTKSQQNFHTKTKVRDIAILTLLLGTGIRVSECVGIDINDIDFKNTGIKIQRKGGYETIIYFGDEVEEALKNYMEERKRIVPVEGHEDAFFLSIQRKRMGVRSVEKLVKKYAGLVTNLKKITPHKLRSTYGTTLYQETGDIYLVADVLGHKDVNTTKKHYAAIDDERRRKARNAVKLRND</sequence>
<dbReference type="PANTHER" id="PTHR30349:SF77">
    <property type="entry name" value="TYROSINE RECOMBINASE XERC"/>
    <property type="match status" value="1"/>
</dbReference>
<dbReference type="Gene3D" id="1.10.150.130">
    <property type="match status" value="1"/>
</dbReference>
<dbReference type="InterPro" id="IPR010998">
    <property type="entry name" value="Integrase_recombinase_N"/>
</dbReference>
<evidence type="ECO:0000259" key="10">
    <source>
        <dbReference type="PROSITE" id="PS51898"/>
    </source>
</evidence>
<evidence type="ECO:0000256" key="8">
    <source>
        <dbReference type="ARBA" id="ARBA00023306"/>
    </source>
</evidence>
<comment type="subcellular location">
    <subcellularLocation>
        <location evidence="1">Cytoplasm</location>
    </subcellularLocation>
</comment>
<keyword evidence="13" id="KW-1185">Reference proteome</keyword>
<evidence type="ECO:0000256" key="2">
    <source>
        <dbReference type="ARBA" id="ARBA00022490"/>
    </source>
</evidence>
<evidence type="ECO:0000313" key="13">
    <source>
        <dbReference type="Proteomes" id="UP001431199"/>
    </source>
</evidence>
<keyword evidence="5" id="KW-0229">DNA integration</keyword>
<evidence type="ECO:0000256" key="9">
    <source>
        <dbReference type="PROSITE-ProRule" id="PRU01248"/>
    </source>
</evidence>
<dbReference type="PROSITE" id="PS51900">
    <property type="entry name" value="CB"/>
    <property type="match status" value="1"/>
</dbReference>
<reference evidence="12" key="1">
    <citation type="submission" date="2022-09" db="EMBL/GenBank/DDBJ databases">
        <title>Eubacterium sp. LFL-14 isolated from human feces.</title>
        <authorList>
            <person name="Liu F."/>
        </authorList>
    </citation>
    <scope>NUCLEOTIDE SEQUENCE</scope>
    <source>
        <strain evidence="12">LFL-14</strain>
    </source>
</reference>
<protein>
    <submittedName>
        <fullName evidence="12">Tyrosine-type recombinase/integrase</fullName>
    </submittedName>
</protein>
<evidence type="ECO:0000256" key="4">
    <source>
        <dbReference type="ARBA" id="ARBA00022829"/>
    </source>
</evidence>
<dbReference type="PANTHER" id="PTHR30349">
    <property type="entry name" value="PHAGE INTEGRASE-RELATED"/>
    <property type="match status" value="1"/>
</dbReference>
<keyword evidence="7" id="KW-0233">DNA recombination</keyword>
<dbReference type="SUPFAM" id="SSF56349">
    <property type="entry name" value="DNA breaking-rejoining enzymes"/>
    <property type="match status" value="1"/>
</dbReference>
<keyword evidence="3" id="KW-0132">Cell division</keyword>
<dbReference type="InterPro" id="IPR011010">
    <property type="entry name" value="DNA_brk_join_enz"/>
</dbReference>
<feature type="domain" description="Core-binding (CB)" evidence="11">
    <location>
        <begin position="24"/>
        <end position="128"/>
    </location>
</feature>
<evidence type="ECO:0000259" key="11">
    <source>
        <dbReference type="PROSITE" id="PS51900"/>
    </source>
</evidence>
<dbReference type="InterPro" id="IPR013762">
    <property type="entry name" value="Integrase-like_cat_sf"/>
</dbReference>